<protein>
    <recommendedName>
        <fullName evidence="4">Ribbon-helix-helix protein CopG domain-containing protein</fullName>
    </recommendedName>
</protein>
<keyword evidence="3" id="KW-1185">Reference proteome</keyword>
<accession>A0ABP6MB44</accession>
<evidence type="ECO:0008006" key="4">
    <source>
        <dbReference type="Google" id="ProtNLM"/>
    </source>
</evidence>
<evidence type="ECO:0000313" key="3">
    <source>
        <dbReference type="Proteomes" id="UP001501637"/>
    </source>
</evidence>
<comment type="caution">
    <text evidence="2">The sequence shown here is derived from an EMBL/GenBank/DDBJ whole genome shotgun (WGS) entry which is preliminary data.</text>
</comment>
<gene>
    <name evidence="2" type="ORF">GCM10010449_11570</name>
</gene>
<evidence type="ECO:0000313" key="2">
    <source>
        <dbReference type="EMBL" id="GAA3089486.1"/>
    </source>
</evidence>
<organism evidence="2 3">
    <name type="scientific">Streptomyces rectiviolaceus</name>
    <dbReference type="NCBI Taxonomy" id="332591"/>
    <lineage>
        <taxon>Bacteria</taxon>
        <taxon>Bacillati</taxon>
        <taxon>Actinomycetota</taxon>
        <taxon>Actinomycetes</taxon>
        <taxon>Kitasatosporales</taxon>
        <taxon>Streptomycetaceae</taxon>
        <taxon>Streptomyces</taxon>
    </lineage>
</organism>
<dbReference type="Proteomes" id="UP001501637">
    <property type="component" value="Unassembled WGS sequence"/>
</dbReference>
<reference evidence="3" key="1">
    <citation type="journal article" date="2019" name="Int. J. Syst. Evol. Microbiol.">
        <title>The Global Catalogue of Microorganisms (GCM) 10K type strain sequencing project: providing services to taxonomists for standard genome sequencing and annotation.</title>
        <authorList>
            <consortium name="The Broad Institute Genomics Platform"/>
            <consortium name="The Broad Institute Genome Sequencing Center for Infectious Disease"/>
            <person name="Wu L."/>
            <person name="Ma J."/>
        </authorList>
    </citation>
    <scope>NUCLEOTIDE SEQUENCE [LARGE SCALE GENOMIC DNA]</scope>
    <source>
        <strain evidence="3">JCM 9092</strain>
    </source>
</reference>
<proteinExistence type="predicted"/>
<dbReference type="RefSeq" id="WP_344519338.1">
    <property type="nucleotide sequence ID" value="NZ_BAAAUG010000022.1"/>
</dbReference>
<evidence type="ECO:0000256" key="1">
    <source>
        <dbReference type="SAM" id="MobiDB-lite"/>
    </source>
</evidence>
<feature type="region of interest" description="Disordered" evidence="1">
    <location>
        <begin position="89"/>
        <end position="111"/>
    </location>
</feature>
<name>A0ABP6MB44_9ACTN</name>
<sequence>MDGAKPVQVLFTPDEYEAVLRNADQLGLPVDEFIRRAVTVDATELPCPTAGTRRGSGTPAAVPPIRRSLGPGGAPALQRFLDTLATTATTVEPDPEGRVPPQPTVRSCSGQ</sequence>
<dbReference type="EMBL" id="BAAAUG010000022">
    <property type="protein sequence ID" value="GAA3089486.1"/>
    <property type="molecule type" value="Genomic_DNA"/>
</dbReference>